<dbReference type="SUPFAM" id="SSF47413">
    <property type="entry name" value="lambda repressor-like DNA-binding domains"/>
    <property type="match status" value="1"/>
</dbReference>
<protein>
    <submittedName>
        <fullName evidence="2">Helix-turn-helix domain-containing protein</fullName>
    </submittedName>
</protein>
<dbReference type="AlphaFoldDB" id="A0A1H3CLY1"/>
<evidence type="ECO:0000313" key="2">
    <source>
        <dbReference type="EMBL" id="SDX55161.1"/>
    </source>
</evidence>
<dbReference type="Gene3D" id="1.10.260.40">
    <property type="entry name" value="lambda repressor-like DNA-binding domains"/>
    <property type="match status" value="1"/>
</dbReference>
<keyword evidence="3" id="KW-1185">Reference proteome</keyword>
<dbReference type="Proteomes" id="UP000199118">
    <property type="component" value="Unassembled WGS sequence"/>
</dbReference>
<dbReference type="InterPro" id="IPR001387">
    <property type="entry name" value="Cro/C1-type_HTH"/>
</dbReference>
<dbReference type="Pfam" id="PF13560">
    <property type="entry name" value="HTH_31"/>
    <property type="match status" value="1"/>
</dbReference>
<evidence type="ECO:0000313" key="3">
    <source>
        <dbReference type="Proteomes" id="UP000199118"/>
    </source>
</evidence>
<name>A0A1H3CLY1_9RHOB</name>
<evidence type="ECO:0000259" key="1">
    <source>
        <dbReference type="PROSITE" id="PS50943"/>
    </source>
</evidence>
<dbReference type="InterPro" id="IPR010982">
    <property type="entry name" value="Lambda_DNA-bd_dom_sf"/>
</dbReference>
<dbReference type="GO" id="GO:0003677">
    <property type="term" value="F:DNA binding"/>
    <property type="evidence" value="ECO:0007669"/>
    <property type="project" value="InterPro"/>
</dbReference>
<dbReference type="EMBL" id="FNMZ01000006">
    <property type="protein sequence ID" value="SDX55161.1"/>
    <property type="molecule type" value="Genomic_DNA"/>
</dbReference>
<sequence>MSLDEAARHLGISTASLSRMETAVSGVAADRIEVLARLYQVKIQDIFEGQLTGMPGMVDQDRMHEAVLLVLETARTMRVKPSPAKVADLVVQVYRREVERLLADPGAAVSFSPAQHDEFVRTALRP</sequence>
<dbReference type="PROSITE" id="PS50943">
    <property type="entry name" value="HTH_CROC1"/>
    <property type="match status" value="1"/>
</dbReference>
<accession>A0A1H3CLY1</accession>
<gene>
    <name evidence="2" type="ORF">SAMN05444336_106156</name>
</gene>
<feature type="domain" description="HTH cro/C1-type" evidence="1">
    <location>
        <begin position="1"/>
        <end position="46"/>
    </location>
</feature>
<proteinExistence type="predicted"/>
<organism evidence="2 3">
    <name type="scientific">Albimonas donghaensis</name>
    <dbReference type="NCBI Taxonomy" id="356660"/>
    <lineage>
        <taxon>Bacteria</taxon>
        <taxon>Pseudomonadati</taxon>
        <taxon>Pseudomonadota</taxon>
        <taxon>Alphaproteobacteria</taxon>
        <taxon>Rhodobacterales</taxon>
        <taxon>Paracoccaceae</taxon>
        <taxon>Albimonas</taxon>
    </lineage>
</organism>
<reference evidence="2 3" key="1">
    <citation type="submission" date="2016-10" db="EMBL/GenBank/DDBJ databases">
        <authorList>
            <person name="de Groot N.N."/>
        </authorList>
    </citation>
    <scope>NUCLEOTIDE SEQUENCE [LARGE SCALE GENOMIC DNA]</scope>
    <source>
        <strain evidence="2 3">DSM 17890</strain>
    </source>
</reference>
<dbReference type="CDD" id="cd00093">
    <property type="entry name" value="HTH_XRE"/>
    <property type="match status" value="1"/>
</dbReference>